<dbReference type="SUPFAM" id="SSF69796">
    <property type="entry name" value="Thymidylate synthase-complementing protein Thy1"/>
    <property type="match status" value="1"/>
</dbReference>
<dbReference type="PROSITE" id="PS51331">
    <property type="entry name" value="THYX"/>
    <property type="match status" value="1"/>
</dbReference>
<dbReference type="GO" id="GO:0006231">
    <property type="term" value="P:dTMP biosynthetic process"/>
    <property type="evidence" value="ECO:0007669"/>
    <property type="project" value="InterPro"/>
</dbReference>
<dbReference type="GO" id="GO:0050660">
    <property type="term" value="F:flavin adenine dinucleotide binding"/>
    <property type="evidence" value="ECO:0007669"/>
    <property type="project" value="InterPro"/>
</dbReference>
<dbReference type="InterPro" id="IPR036098">
    <property type="entry name" value="Thymidylate_synthase_ThyX_sf"/>
</dbReference>
<name>A0A4P8N080_9CAUD</name>
<dbReference type="Pfam" id="PF02511">
    <property type="entry name" value="Thy1"/>
    <property type="match status" value="1"/>
</dbReference>
<dbReference type="GO" id="GO:0050797">
    <property type="term" value="F:thymidylate synthase (FAD) activity"/>
    <property type="evidence" value="ECO:0007669"/>
    <property type="project" value="InterPro"/>
</dbReference>
<organism evidence="1 2">
    <name type="scientific">Rheinheimera phage Barba5S</name>
    <dbReference type="NCBI Taxonomy" id="2849599"/>
    <lineage>
        <taxon>Viruses</taxon>
        <taxon>Duplodnaviria</taxon>
        <taxon>Heunggongvirae</taxon>
        <taxon>Uroviricota</taxon>
        <taxon>Caudoviricetes</taxon>
        <taxon>Barbavirus</taxon>
        <taxon>Barbavirus barba5S</taxon>
    </lineage>
</organism>
<evidence type="ECO:0000313" key="2">
    <source>
        <dbReference type="Proteomes" id="UP000300543"/>
    </source>
</evidence>
<dbReference type="Gene3D" id="3.30.1360.170">
    <property type="match status" value="1"/>
</dbReference>
<keyword evidence="2" id="KW-1185">Reference proteome</keyword>
<accession>A0A4P8N080</accession>
<sequence length="303" mass="34754">MIEDDFPSAKVICHSQAPNGEELITLELEFHRFILSELNTHRSFSRNAQSSRAVPIEKMIEQVRTNPAMPVHWGKNQRGMVAEQEHNEKVLTGEGNGFLYSREDGWRYAALEVADIAEDYAAAGYHKQIVNRLLEPFMRTKGVVTATKDAYEAFFKLRCHKDAQPEIKLLAERMQKAIAESKPRNLYYGEYHLPYFNLTNLKEIGVRGAVKISSSCSAQVSYRRLDDSLDKAYKVYDMLNLPVDGDYPEDPPHFSPTEHIAKVVADYKHESYMCGNFHSGVFWQYRKALEMGMESEFLGEQND</sequence>
<evidence type="ECO:0000313" key="1">
    <source>
        <dbReference type="EMBL" id="QCQ59084.1"/>
    </source>
</evidence>
<dbReference type="InterPro" id="IPR003669">
    <property type="entry name" value="Thymidylate_synthase_ThyX"/>
</dbReference>
<gene>
    <name evidence="1" type="ORF">Barba5S_gp006</name>
</gene>
<proteinExistence type="predicted"/>
<reference evidence="1 2" key="1">
    <citation type="submission" date="2019-03" db="EMBL/GenBank/DDBJ databases">
        <title>Genomic and seasonal variations among aquatic phages infecting the Baltic Sea Gammaproteobacteria Rheinheimera sp. bal341.</title>
        <authorList>
            <person name="Nilsson E."/>
            <person name="Li K."/>
            <person name="Fridlund J."/>
            <person name="Sulcius S."/>
            <person name="Bunse C."/>
            <person name="Karlsson C.M.G."/>
            <person name="Lindh M."/>
            <person name="Lundin D."/>
            <person name="Pinhassi J."/>
            <person name="Holmfeldt K."/>
        </authorList>
    </citation>
    <scope>NUCLEOTIDE SEQUENCE [LARGE SCALE GENOMIC DNA]</scope>
</reference>
<dbReference type="Proteomes" id="UP000300543">
    <property type="component" value="Segment"/>
</dbReference>
<dbReference type="EMBL" id="MK719710">
    <property type="protein sequence ID" value="QCQ59084.1"/>
    <property type="molecule type" value="Genomic_DNA"/>
</dbReference>
<protein>
    <submittedName>
        <fullName evidence="1">Thymidylate synthase</fullName>
    </submittedName>
</protein>